<accession>A0AAV0XUS9</accession>
<gene>
    <name evidence="2" type="ORF">MEUPH1_LOCUS25519</name>
</gene>
<dbReference type="AlphaFoldDB" id="A0AAV0XUS9"/>
<organism evidence="2 3">
    <name type="scientific">Macrosiphum euphorbiae</name>
    <name type="common">potato aphid</name>
    <dbReference type="NCBI Taxonomy" id="13131"/>
    <lineage>
        <taxon>Eukaryota</taxon>
        <taxon>Metazoa</taxon>
        <taxon>Ecdysozoa</taxon>
        <taxon>Arthropoda</taxon>
        <taxon>Hexapoda</taxon>
        <taxon>Insecta</taxon>
        <taxon>Pterygota</taxon>
        <taxon>Neoptera</taxon>
        <taxon>Paraneoptera</taxon>
        <taxon>Hemiptera</taxon>
        <taxon>Sternorrhyncha</taxon>
        <taxon>Aphidomorpha</taxon>
        <taxon>Aphidoidea</taxon>
        <taxon>Aphididae</taxon>
        <taxon>Macrosiphini</taxon>
        <taxon>Macrosiphum</taxon>
    </lineage>
</organism>
<name>A0AAV0XUS9_9HEMI</name>
<dbReference type="EMBL" id="CARXXK010001012">
    <property type="protein sequence ID" value="CAI6371523.1"/>
    <property type="molecule type" value="Genomic_DNA"/>
</dbReference>
<dbReference type="PANTHER" id="PTHR33173">
    <property type="match status" value="1"/>
</dbReference>
<comment type="caution">
    <text evidence="2">The sequence shown here is derived from an EMBL/GenBank/DDBJ whole genome shotgun (WGS) entry which is preliminary data.</text>
</comment>
<evidence type="ECO:0000313" key="3">
    <source>
        <dbReference type="Proteomes" id="UP001160148"/>
    </source>
</evidence>
<feature type="compositionally biased region" description="Basic and acidic residues" evidence="1">
    <location>
        <begin position="115"/>
        <end position="137"/>
    </location>
</feature>
<proteinExistence type="predicted"/>
<dbReference type="Proteomes" id="UP001160148">
    <property type="component" value="Unassembled WGS sequence"/>
</dbReference>
<reference evidence="2 3" key="1">
    <citation type="submission" date="2023-01" db="EMBL/GenBank/DDBJ databases">
        <authorList>
            <person name="Whitehead M."/>
        </authorList>
    </citation>
    <scope>NUCLEOTIDE SEQUENCE [LARGE SCALE GENOMIC DNA]</scope>
</reference>
<evidence type="ECO:0000313" key="2">
    <source>
        <dbReference type="EMBL" id="CAI6371523.1"/>
    </source>
</evidence>
<dbReference type="PANTHER" id="PTHR33173:SF2">
    <property type="entry name" value="MYND-TYPE DOMAIN-CONTAINING PROTEIN"/>
    <property type="match status" value="1"/>
</dbReference>
<protein>
    <submittedName>
        <fullName evidence="2">Uncharacterized protein</fullName>
    </submittedName>
</protein>
<keyword evidence="3" id="KW-1185">Reference proteome</keyword>
<evidence type="ECO:0000256" key="1">
    <source>
        <dbReference type="SAM" id="MobiDB-lite"/>
    </source>
</evidence>
<feature type="region of interest" description="Disordered" evidence="1">
    <location>
        <begin position="113"/>
        <end position="138"/>
    </location>
</feature>
<sequence length="961" mass="111237">MDEAGTVLKDPFEDAEENLGFKLQPSLKKCLIANGFDSSYIISKIDGTDISKTEEFARTTLPELIDENEYEAYYGIFKNKISKFKFLDGHKKQLSLIIEFYKNQLVKTQNTKIRPNSDKLLDKPGQRKNKQPPEKQKSAVKVQIFNTNLTEEKKTIEKNVIEWTKKYDSQKTDNMSDSNLKSETIYNIINNQNISVKLCDEEYDELDLAENASIDESNNIMSDIVCFCGARTKVFKKVLAGRKNKTWMLSNYYRHLVNHFQNSNKRKPIKKFNQQNTVVNYFTVVNKDIGNKDNIEENTNKKGIEFESILPESISELQNVPSPFLKPDVPSKWKDLKYGRQEREKRARVHSLLNDGENQPLITNYFKIVDKINKYINENNIFNESLEDLKNNMPPWEEISVETFIKKTDTSTLLKSICNSALRNSNFPSPNANRYDESLKKFCVFLYFVGGRLLYETLQSNLTNSLPSISSLNRFISTKKQNIVEGEYRFKELKEFLLERNLPLCVWVSEDGTRVMGKIQYDQISDKVIGFVLPFENGMANVNAYSATSANTIGQYFQNNEKANYAYVIMAKPLHENAPTFCLSIFGTNNRFNHKDVINRWNTMEKMAGDFGIKILGYSSDGDTRLLKAMQINTYQQQSTQFYIQDTVHIGTKLRTRLLKPNIVLPIGNFTISVSHLKILLETFSKDKHLLTLSDLVPEDKMNFRSAEKICAPIVQEILKHVPQSQGTISFLETMNNVLSSFLDKSLTVEDRIYRIWRSVYFLRIWRYSILKNKEYSLKDNFITTNAYSCIELNALSLIFLVKKFRDSTFCLRPYMFIPWHFSSQACEELFRTTRSMTSTFSTVVNFTMKDILQRLTRIELLNMIQNDLHENHQNILQSPNPSHSDDLPNLLNPSQSSYNFPRYQKHTRHFINNTKLQSTVIFETICDKKIEDILAASLNDAKLAATDLGNFLIKNSLMSN</sequence>